<proteinExistence type="predicted"/>
<keyword evidence="1" id="KW-1185">Reference proteome</keyword>
<dbReference type="STRING" id="6313.A0A0K0DD59"/>
<sequence>LGASYNQRELLNRRAAEEDDIIRPNGIVSIRKACTNIGQYQFDDGTTMTNLNQCVSRISPVGQYYVLLCTSSDDCNSNCVTTTPTTPLPESVLCYSCVSYDGSDCQSSVCRGKFCVYERRISGNQMMMRKGCTGKPMVVLDDATIVEEVGVCEIRRTLTSQYFVKICDSEDYCNNYCNLVMTTTPKRQPSVTCYECESYGFDCFTGRCAGQYCLYEHQIRQPAGTTFVKKSCTNLPFFDYPDGTVPIYFSTIQEVQYEVLVCNLGNNCNAACHRQKGTCYNCEATNQDDCTTGTCQGSYCTFRDPAISGLQENCSTSILRHSG</sequence>
<name>A0A0K0DD59_ANGCA</name>
<dbReference type="WBParaSite" id="ACAC_0000860401-mRNA-1">
    <property type="protein sequence ID" value="ACAC_0000860401-mRNA-1"/>
    <property type="gene ID" value="ACAC_0000860401"/>
</dbReference>
<dbReference type="Proteomes" id="UP000035642">
    <property type="component" value="Unassembled WGS sequence"/>
</dbReference>
<evidence type="ECO:0000313" key="1">
    <source>
        <dbReference type="Proteomes" id="UP000035642"/>
    </source>
</evidence>
<reference evidence="2" key="2">
    <citation type="submission" date="2017-02" db="UniProtKB">
        <authorList>
            <consortium name="WormBaseParasite"/>
        </authorList>
    </citation>
    <scope>IDENTIFICATION</scope>
</reference>
<dbReference type="AlphaFoldDB" id="A0A0K0DD59"/>
<reference evidence="1" key="1">
    <citation type="submission" date="2012-09" db="EMBL/GenBank/DDBJ databases">
        <authorList>
            <person name="Martin A.A."/>
        </authorList>
    </citation>
    <scope>NUCLEOTIDE SEQUENCE</scope>
</reference>
<protein>
    <submittedName>
        <fullName evidence="2">C3H1-type domain-containing protein</fullName>
    </submittedName>
</protein>
<organism evidence="1 2">
    <name type="scientific">Angiostrongylus cantonensis</name>
    <name type="common">Rat lungworm</name>
    <dbReference type="NCBI Taxonomy" id="6313"/>
    <lineage>
        <taxon>Eukaryota</taxon>
        <taxon>Metazoa</taxon>
        <taxon>Ecdysozoa</taxon>
        <taxon>Nematoda</taxon>
        <taxon>Chromadorea</taxon>
        <taxon>Rhabditida</taxon>
        <taxon>Rhabditina</taxon>
        <taxon>Rhabditomorpha</taxon>
        <taxon>Strongyloidea</taxon>
        <taxon>Metastrongylidae</taxon>
        <taxon>Angiostrongylus</taxon>
    </lineage>
</organism>
<evidence type="ECO:0000313" key="2">
    <source>
        <dbReference type="WBParaSite" id="ACAC_0000860401-mRNA-1"/>
    </source>
</evidence>
<accession>A0A0K0DD59</accession>